<evidence type="ECO:0000313" key="3">
    <source>
        <dbReference type="Proteomes" id="UP000295497"/>
    </source>
</evidence>
<feature type="coiled-coil region" evidence="1">
    <location>
        <begin position="67"/>
        <end position="94"/>
    </location>
</feature>
<accession>A0A4P2QP89</accession>
<dbReference type="AlphaFoldDB" id="A0A4P2QP89"/>
<evidence type="ECO:0000313" key="2">
    <source>
        <dbReference type="EMBL" id="AUX31940.1"/>
    </source>
</evidence>
<dbReference type="RefSeq" id="WP_129575639.1">
    <property type="nucleotide sequence ID" value="NZ_CP012672.1"/>
</dbReference>
<organism evidence="2 3">
    <name type="scientific">Sorangium cellulosum</name>
    <name type="common">Polyangium cellulosum</name>
    <dbReference type="NCBI Taxonomy" id="56"/>
    <lineage>
        <taxon>Bacteria</taxon>
        <taxon>Pseudomonadati</taxon>
        <taxon>Myxococcota</taxon>
        <taxon>Polyangia</taxon>
        <taxon>Polyangiales</taxon>
        <taxon>Polyangiaceae</taxon>
        <taxon>Sorangium</taxon>
    </lineage>
</organism>
<gene>
    <name evidence="2" type="ORF">SOCE836_040750</name>
</gene>
<keyword evidence="1" id="KW-0175">Coiled coil</keyword>
<proteinExistence type="predicted"/>
<name>A0A4P2QP89_SORCE</name>
<sequence>MTVDAPLLTCRQVAQLLRYEGSPKAQRVRVRRLIASVEQRTGTTIHRRVGNRWLIPRSAIESLMSPESGLSDRVDDLERQVRDLRDRIEHLEAAGA</sequence>
<dbReference type="EMBL" id="CP012672">
    <property type="protein sequence ID" value="AUX31940.1"/>
    <property type="molecule type" value="Genomic_DNA"/>
</dbReference>
<dbReference type="Proteomes" id="UP000295497">
    <property type="component" value="Chromosome"/>
</dbReference>
<protein>
    <submittedName>
        <fullName evidence="2">Uncharacterized protein</fullName>
    </submittedName>
</protein>
<reference evidence="2 3" key="1">
    <citation type="submission" date="2015-09" db="EMBL/GenBank/DDBJ databases">
        <title>Sorangium comparison.</title>
        <authorList>
            <person name="Zaburannyi N."/>
            <person name="Bunk B."/>
            <person name="Overmann J."/>
            <person name="Mueller R."/>
        </authorList>
    </citation>
    <scope>NUCLEOTIDE SEQUENCE [LARGE SCALE GENOMIC DNA]</scope>
    <source>
        <strain evidence="2 3">So ce836</strain>
    </source>
</reference>
<evidence type="ECO:0000256" key="1">
    <source>
        <dbReference type="SAM" id="Coils"/>
    </source>
</evidence>